<evidence type="ECO:0000256" key="5">
    <source>
        <dbReference type="SAM" id="MobiDB-lite"/>
    </source>
</evidence>
<feature type="transmembrane region" description="Helical" evidence="6">
    <location>
        <begin position="283"/>
        <end position="303"/>
    </location>
</feature>
<feature type="transmembrane region" description="Helical" evidence="6">
    <location>
        <begin position="401"/>
        <end position="426"/>
    </location>
</feature>
<keyword evidence="9" id="KW-1185">Reference proteome</keyword>
<evidence type="ECO:0000256" key="2">
    <source>
        <dbReference type="ARBA" id="ARBA00022692"/>
    </source>
</evidence>
<keyword evidence="2 6" id="KW-0812">Transmembrane</keyword>
<organism evidence="8 9">
    <name type="scientific">Macrophomina phaseolina</name>
    <dbReference type="NCBI Taxonomy" id="35725"/>
    <lineage>
        <taxon>Eukaryota</taxon>
        <taxon>Fungi</taxon>
        <taxon>Dikarya</taxon>
        <taxon>Ascomycota</taxon>
        <taxon>Pezizomycotina</taxon>
        <taxon>Dothideomycetes</taxon>
        <taxon>Dothideomycetes incertae sedis</taxon>
        <taxon>Botryosphaeriales</taxon>
        <taxon>Botryosphaeriaceae</taxon>
        <taxon>Macrophomina</taxon>
    </lineage>
</organism>
<keyword evidence="4 6" id="KW-0472">Membrane</keyword>
<keyword evidence="7" id="KW-0732">Signal</keyword>
<gene>
    <name evidence="8" type="ORF">B0J12DRAFT_657537</name>
</gene>
<evidence type="ECO:0000256" key="4">
    <source>
        <dbReference type="ARBA" id="ARBA00023136"/>
    </source>
</evidence>
<dbReference type="Proteomes" id="UP000774617">
    <property type="component" value="Unassembled WGS sequence"/>
</dbReference>
<dbReference type="InterPro" id="IPR003689">
    <property type="entry name" value="ZIP"/>
</dbReference>
<proteinExistence type="predicted"/>
<dbReference type="Pfam" id="PF02535">
    <property type="entry name" value="Zip"/>
    <property type="match status" value="2"/>
</dbReference>
<dbReference type="PANTHER" id="PTHR11040">
    <property type="entry name" value="ZINC/IRON TRANSPORTER"/>
    <property type="match status" value="1"/>
</dbReference>
<evidence type="ECO:0000313" key="9">
    <source>
        <dbReference type="Proteomes" id="UP000774617"/>
    </source>
</evidence>
<evidence type="ECO:0000256" key="1">
    <source>
        <dbReference type="ARBA" id="ARBA00004141"/>
    </source>
</evidence>
<evidence type="ECO:0000256" key="7">
    <source>
        <dbReference type="SAM" id="SignalP"/>
    </source>
</evidence>
<feature type="transmembrane region" description="Helical" evidence="6">
    <location>
        <begin position="497"/>
        <end position="517"/>
    </location>
</feature>
<feature type="transmembrane region" description="Helical" evidence="6">
    <location>
        <begin position="465"/>
        <end position="485"/>
    </location>
</feature>
<evidence type="ECO:0000256" key="3">
    <source>
        <dbReference type="ARBA" id="ARBA00022989"/>
    </source>
</evidence>
<evidence type="ECO:0000313" key="8">
    <source>
        <dbReference type="EMBL" id="KAH7054406.1"/>
    </source>
</evidence>
<name>A0ABQ8GG07_9PEZI</name>
<accession>A0ABQ8GG07</accession>
<feature type="region of interest" description="Disordered" evidence="5">
    <location>
        <begin position="144"/>
        <end position="170"/>
    </location>
</feature>
<reference evidence="8 9" key="1">
    <citation type="journal article" date="2021" name="Nat. Commun.">
        <title>Genetic determinants of endophytism in the Arabidopsis root mycobiome.</title>
        <authorList>
            <person name="Mesny F."/>
            <person name="Miyauchi S."/>
            <person name="Thiergart T."/>
            <person name="Pickel B."/>
            <person name="Atanasova L."/>
            <person name="Karlsson M."/>
            <person name="Huettel B."/>
            <person name="Barry K.W."/>
            <person name="Haridas S."/>
            <person name="Chen C."/>
            <person name="Bauer D."/>
            <person name="Andreopoulos W."/>
            <person name="Pangilinan J."/>
            <person name="LaButti K."/>
            <person name="Riley R."/>
            <person name="Lipzen A."/>
            <person name="Clum A."/>
            <person name="Drula E."/>
            <person name="Henrissat B."/>
            <person name="Kohler A."/>
            <person name="Grigoriev I.V."/>
            <person name="Martin F.M."/>
            <person name="Hacquard S."/>
        </authorList>
    </citation>
    <scope>NUCLEOTIDE SEQUENCE [LARGE SCALE GENOMIC DNA]</scope>
    <source>
        <strain evidence="8 9">MPI-SDFR-AT-0080</strain>
    </source>
</reference>
<comment type="caution">
    <text evidence="8">The sequence shown here is derived from an EMBL/GenBank/DDBJ whole genome shotgun (WGS) entry which is preliminary data.</text>
</comment>
<keyword evidence="3 6" id="KW-1133">Transmembrane helix</keyword>
<sequence>MALHTRLLLLGYAALLAKGQTLMLSACTRIGNEQWCLDQNGSSVLWTSYASSTVASTTPAATVASTTAAPATTSSSSSITAVTDCHLHGTAQYCMAGTEEYQVMVTATAIEELAAEYTGCHAHGSEMYCFDSAGEEYAVVPEGAEATQTGSDSHDHAAEDESAEASGSEGENCHFHAGVEHCVGAGESESGSSSSSCERRDRDYNVPLRIGLLFVVLATSALAVFAPILMGSYIQNKTVNFILMLFKQFGTGVMVSTAFIHLLTHANMMLTNECINYVAEYEGTAAAIMMAGIFIAFLIEYVGARILFWRNDRHAPAATTSPDGSTHHHGGGESIESGKAAPNNTLTTLAGCGNSLTNVHPGQEKLAVTVMETGIIFHSLRKHIKSHDIPRNQRKPLTPTLVPVIGLTLVVSGDSFFKTLFVVIVFHQAFEGIALGARIAELPSTATIDSSANVIGKPVTMLDKVVMASLFALVTPVGMAIGIGVLDQFNGNDPATLIAIGTLDAVSAGILAWVSLVEMWAADWMHGPLAQASPVRTTMALVALMLGMALMSLLGKWA</sequence>
<comment type="subcellular location">
    <subcellularLocation>
        <location evidence="1">Membrane</location>
        <topology evidence="1">Multi-pass membrane protein</topology>
    </subcellularLocation>
</comment>
<feature type="transmembrane region" description="Helical" evidence="6">
    <location>
        <begin position="206"/>
        <end position="229"/>
    </location>
</feature>
<dbReference type="PANTHER" id="PTHR11040:SF44">
    <property type="entry name" value="PROTEIN ZNTC-RELATED"/>
    <property type="match status" value="1"/>
</dbReference>
<evidence type="ECO:0000256" key="6">
    <source>
        <dbReference type="SAM" id="Phobius"/>
    </source>
</evidence>
<feature type="region of interest" description="Disordered" evidence="5">
    <location>
        <begin position="318"/>
        <end position="339"/>
    </location>
</feature>
<protein>
    <submittedName>
        <fullName evidence="8">ZIP zinc transporter-domain-containing protein</fullName>
    </submittedName>
</protein>
<dbReference type="EMBL" id="JAGTJR010000009">
    <property type="protein sequence ID" value="KAH7054406.1"/>
    <property type="molecule type" value="Genomic_DNA"/>
</dbReference>
<feature type="chain" id="PRO_5046692915" evidence="7">
    <location>
        <begin position="20"/>
        <end position="558"/>
    </location>
</feature>
<feature type="transmembrane region" description="Helical" evidence="6">
    <location>
        <begin position="537"/>
        <end position="555"/>
    </location>
</feature>
<feature type="transmembrane region" description="Helical" evidence="6">
    <location>
        <begin position="241"/>
        <end position="263"/>
    </location>
</feature>
<feature type="signal peptide" evidence="7">
    <location>
        <begin position="1"/>
        <end position="19"/>
    </location>
</feature>